<dbReference type="PIRSF" id="PIRSF002560">
    <property type="entry name" value="Bacterioferritin"/>
    <property type="match status" value="1"/>
</dbReference>
<evidence type="ECO:0000313" key="11">
    <source>
        <dbReference type="EMBL" id="PWE16366.1"/>
    </source>
</evidence>
<dbReference type="FunFam" id="1.20.1260.10:FF:000005">
    <property type="entry name" value="Bacterioferritin"/>
    <property type="match status" value="1"/>
</dbReference>
<dbReference type="EMBL" id="QEXV01000007">
    <property type="protein sequence ID" value="PWE16366.1"/>
    <property type="molecule type" value="Genomic_DNA"/>
</dbReference>
<dbReference type="PROSITE" id="PS00549">
    <property type="entry name" value="BACTERIOFERRITIN"/>
    <property type="match status" value="1"/>
</dbReference>
<dbReference type="Gene3D" id="1.20.1260.10">
    <property type="match status" value="1"/>
</dbReference>
<evidence type="ECO:0000256" key="8">
    <source>
        <dbReference type="PIRSR" id="PIRSR002560-1"/>
    </source>
</evidence>
<evidence type="ECO:0000256" key="3">
    <source>
        <dbReference type="ARBA" id="ARBA00022434"/>
    </source>
</evidence>
<dbReference type="GO" id="GO:0005829">
    <property type="term" value="C:cytosol"/>
    <property type="evidence" value="ECO:0007669"/>
    <property type="project" value="TreeGrafter"/>
</dbReference>
<evidence type="ECO:0000256" key="5">
    <source>
        <dbReference type="ARBA" id="ARBA00022723"/>
    </source>
</evidence>
<sequence length="160" mass="18647">MKGDAGVIEHLNKALKLELTTINQYFLHARIFRDWGFHRIAKIEYDESIDEMKHADDLIERILFLEGLPNVQDLGKVRIGETLKECLECDLEAERLAHPVYKEAIAYCEEVGDYVSRQLLDHILKDEEEHIDFLETQLEVISRIGEERYMQSQLGEEEGS</sequence>
<feature type="binding site" evidence="8">
    <location>
        <position position="18"/>
    </location>
    <ligand>
        <name>Fe cation</name>
        <dbReference type="ChEBI" id="CHEBI:24875"/>
        <label>1</label>
    </ligand>
</feature>
<keyword evidence="4 9" id="KW-0349">Heme</keyword>
<name>A0A2U2BQU0_9PROT</name>
<feature type="binding site" evidence="8">
    <location>
        <position position="50"/>
    </location>
    <ligand>
        <name>Fe cation</name>
        <dbReference type="ChEBI" id="CHEBI:24875"/>
        <label>3</label>
    </ligand>
</feature>
<dbReference type="PANTHER" id="PTHR30295">
    <property type="entry name" value="BACTERIOFERRITIN"/>
    <property type="match status" value="1"/>
</dbReference>
<dbReference type="RefSeq" id="WP_109253868.1">
    <property type="nucleotide sequence ID" value="NZ_QEXV01000007.1"/>
</dbReference>
<dbReference type="GO" id="GO:0140315">
    <property type="term" value="F:iron ion sequestering activity"/>
    <property type="evidence" value="ECO:0007669"/>
    <property type="project" value="UniProtKB-ARBA"/>
</dbReference>
<dbReference type="InterPro" id="IPR009040">
    <property type="entry name" value="Ferritin-like_diiron"/>
</dbReference>
<dbReference type="SUPFAM" id="SSF47240">
    <property type="entry name" value="Ferritin-like"/>
    <property type="match status" value="1"/>
</dbReference>
<feature type="binding site" evidence="8">
    <location>
        <position position="130"/>
    </location>
    <ligand>
        <name>Fe cation</name>
        <dbReference type="ChEBI" id="CHEBI:24875"/>
        <label>2</label>
    </ligand>
</feature>
<feature type="binding site" evidence="8">
    <location>
        <position position="51"/>
    </location>
    <ligand>
        <name>Fe cation</name>
        <dbReference type="ChEBI" id="CHEBI:24875"/>
        <label>1</label>
    </ligand>
</feature>
<dbReference type="CDD" id="cd00907">
    <property type="entry name" value="Bacterioferritin"/>
    <property type="match status" value="1"/>
</dbReference>
<organism evidence="11 12">
    <name type="scientific">Marinicauda salina</name>
    <dbReference type="NCBI Taxonomy" id="2135793"/>
    <lineage>
        <taxon>Bacteria</taxon>
        <taxon>Pseudomonadati</taxon>
        <taxon>Pseudomonadota</taxon>
        <taxon>Alphaproteobacteria</taxon>
        <taxon>Maricaulales</taxon>
        <taxon>Maricaulaceae</taxon>
        <taxon>Marinicauda</taxon>
    </lineage>
</organism>
<comment type="cofactor">
    <cofactor evidence="1">
        <name>heme b</name>
        <dbReference type="ChEBI" id="CHEBI:60344"/>
    </cofactor>
</comment>
<comment type="caution">
    <text evidence="11">The sequence shown here is derived from an EMBL/GenBank/DDBJ whole genome shotgun (WGS) entry which is preliminary data.</text>
</comment>
<dbReference type="GO" id="GO:0006879">
    <property type="term" value="P:intracellular iron ion homeostasis"/>
    <property type="evidence" value="ECO:0007669"/>
    <property type="project" value="UniProtKB-KW"/>
</dbReference>
<feature type="domain" description="Ferritin-like diiron" evidence="10">
    <location>
        <begin position="1"/>
        <end position="145"/>
    </location>
</feature>
<keyword evidence="3 7" id="KW-0409">Iron storage</keyword>
<dbReference type="OrthoDB" id="9800505at2"/>
<feature type="binding site" evidence="8">
    <location>
        <position position="94"/>
    </location>
    <ligand>
        <name>Fe cation</name>
        <dbReference type="ChEBI" id="CHEBI:24875"/>
        <label>2</label>
    </ligand>
</feature>
<accession>A0A2U2BQU0</accession>
<dbReference type="GO" id="GO:0006826">
    <property type="term" value="P:iron ion transport"/>
    <property type="evidence" value="ECO:0007669"/>
    <property type="project" value="InterPro"/>
</dbReference>
<feature type="binding site" description="axial binding residue" evidence="8">
    <location>
        <position position="52"/>
    </location>
    <ligand>
        <name>heme b</name>
        <dbReference type="ChEBI" id="CHEBI:60344"/>
        <note>ligand shared between dimeric partners</note>
    </ligand>
    <ligandPart>
        <name>Fe</name>
        <dbReference type="ChEBI" id="CHEBI:18248"/>
    </ligandPart>
</feature>
<feature type="binding site" evidence="8">
    <location>
        <position position="51"/>
    </location>
    <ligand>
        <name>Fe cation</name>
        <dbReference type="ChEBI" id="CHEBI:24875"/>
        <label>2</label>
    </ligand>
</feature>
<evidence type="ECO:0000256" key="9">
    <source>
        <dbReference type="RuleBase" id="RU000623"/>
    </source>
</evidence>
<evidence type="ECO:0000256" key="2">
    <source>
        <dbReference type="ARBA" id="ARBA00008093"/>
    </source>
</evidence>
<feature type="binding site" evidence="8">
    <location>
        <position position="54"/>
    </location>
    <ligand>
        <name>Fe cation</name>
        <dbReference type="ChEBI" id="CHEBI:24875"/>
        <label>1</label>
    </ligand>
</feature>
<comment type="similarity">
    <text evidence="2 7 9">Belongs to the bacterioferritin family.</text>
</comment>
<dbReference type="InterPro" id="IPR002024">
    <property type="entry name" value="Bacterioferritin"/>
</dbReference>
<dbReference type="InterPro" id="IPR012347">
    <property type="entry name" value="Ferritin-like"/>
</dbReference>
<dbReference type="Proteomes" id="UP000245168">
    <property type="component" value="Unassembled WGS sequence"/>
</dbReference>
<evidence type="ECO:0000256" key="7">
    <source>
        <dbReference type="PIRNR" id="PIRNR002560"/>
    </source>
</evidence>
<evidence type="ECO:0000256" key="1">
    <source>
        <dbReference type="ARBA" id="ARBA00001970"/>
    </source>
</evidence>
<keyword evidence="5 7" id="KW-0479">Metal-binding</keyword>
<evidence type="ECO:0000313" key="12">
    <source>
        <dbReference type="Proteomes" id="UP000245168"/>
    </source>
</evidence>
<gene>
    <name evidence="11" type="primary">bfr</name>
    <name evidence="11" type="ORF">DDZ18_13160</name>
</gene>
<dbReference type="InterPro" id="IPR009078">
    <property type="entry name" value="Ferritin-like_SF"/>
</dbReference>
<evidence type="ECO:0000256" key="6">
    <source>
        <dbReference type="ARBA" id="ARBA00023004"/>
    </source>
</evidence>
<dbReference type="Pfam" id="PF00210">
    <property type="entry name" value="Ferritin"/>
    <property type="match status" value="1"/>
</dbReference>
<keyword evidence="6 7" id="KW-0408">Iron</keyword>
<dbReference type="GO" id="GO:0008199">
    <property type="term" value="F:ferric iron binding"/>
    <property type="evidence" value="ECO:0007669"/>
    <property type="project" value="InterPro"/>
</dbReference>
<feature type="binding site" evidence="8">
    <location>
        <position position="127"/>
    </location>
    <ligand>
        <name>Fe cation</name>
        <dbReference type="ChEBI" id="CHEBI:24875"/>
        <label>2</label>
    </ligand>
</feature>
<evidence type="ECO:0000256" key="4">
    <source>
        <dbReference type="ARBA" id="ARBA00022617"/>
    </source>
</evidence>
<evidence type="ECO:0000259" key="10">
    <source>
        <dbReference type="PROSITE" id="PS50905"/>
    </source>
</evidence>
<comment type="catalytic activity">
    <reaction evidence="7">
        <text>4 Fe(2+) + O2 + 4 H(+) = 4 Fe(3+) + 2 H2O</text>
        <dbReference type="Rhea" id="RHEA:11148"/>
        <dbReference type="ChEBI" id="CHEBI:15377"/>
        <dbReference type="ChEBI" id="CHEBI:15378"/>
        <dbReference type="ChEBI" id="CHEBI:15379"/>
        <dbReference type="ChEBI" id="CHEBI:29033"/>
        <dbReference type="ChEBI" id="CHEBI:29034"/>
        <dbReference type="EC" id="1.16.3.1"/>
    </reaction>
</comment>
<keyword evidence="12" id="KW-1185">Reference proteome</keyword>
<feature type="binding site" evidence="8">
    <location>
        <position position="127"/>
    </location>
    <ligand>
        <name>Fe cation</name>
        <dbReference type="ChEBI" id="CHEBI:24875"/>
        <label>1</label>
    </ligand>
</feature>
<dbReference type="PANTHER" id="PTHR30295:SF0">
    <property type="entry name" value="BACTERIOFERRITIN"/>
    <property type="match status" value="1"/>
</dbReference>
<dbReference type="EC" id="1.16.3.1" evidence="7"/>
<dbReference type="PRINTS" id="PR00601">
    <property type="entry name" value="BACFERRITIN"/>
</dbReference>
<dbReference type="GO" id="GO:0004322">
    <property type="term" value="F:ferroxidase activity"/>
    <property type="evidence" value="ECO:0007669"/>
    <property type="project" value="UniProtKB-EC"/>
</dbReference>
<dbReference type="GO" id="GO:0020037">
    <property type="term" value="F:heme binding"/>
    <property type="evidence" value="ECO:0007669"/>
    <property type="project" value="TreeGrafter"/>
</dbReference>
<dbReference type="InterPro" id="IPR008331">
    <property type="entry name" value="Ferritin_DPS_dom"/>
</dbReference>
<protein>
    <recommendedName>
        <fullName evidence="7 9">Bacterioferritin</fullName>
        <ecNumber evidence="7">1.16.3.1</ecNumber>
    </recommendedName>
</protein>
<dbReference type="PROSITE" id="PS50905">
    <property type="entry name" value="FERRITIN_LIKE"/>
    <property type="match status" value="1"/>
</dbReference>
<dbReference type="AlphaFoldDB" id="A0A2U2BQU0"/>
<proteinExistence type="inferred from homology"/>
<reference evidence="12" key="1">
    <citation type="submission" date="2018-05" db="EMBL/GenBank/DDBJ databases">
        <authorList>
            <person name="Liu B.-T."/>
        </authorList>
    </citation>
    <scope>NUCLEOTIDE SEQUENCE [LARGE SCALE GENOMIC DNA]</scope>
    <source>
        <strain evidence="12">WD6-1</strain>
    </source>
</reference>
<comment type="function">
    <text evidence="7">Iron-storage protein, whose ferroxidase center binds Fe(2+), oxidizes it using dioxygen to Fe(3+), and participates in the subsequent Fe(3+) oxide mineral core formation within the central cavity of the BFR protein shell.</text>
</comment>
<dbReference type="NCBIfam" id="TIGR00754">
    <property type="entry name" value="bfr"/>
    <property type="match status" value="1"/>
</dbReference>